<dbReference type="GO" id="GO:0004407">
    <property type="term" value="F:histone deacetylase activity"/>
    <property type="evidence" value="ECO:0007669"/>
    <property type="project" value="TreeGrafter"/>
</dbReference>
<accession>A0A4Q1HKJ7</accession>
<dbReference type="GO" id="GO:0046872">
    <property type="term" value="F:metal ion binding"/>
    <property type="evidence" value="ECO:0007669"/>
    <property type="project" value="UniProtKB-KW"/>
</dbReference>
<dbReference type="RefSeq" id="WP_129149499.1">
    <property type="nucleotide sequence ID" value="NZ_JBHSDO010000013.1"/>
</dbReference>
<dbReference type="Gene3D" id="3.40.800.20">
    <property type="entry name" value="Histone deacetylase domain"/>
    <property type="match status" value="1"/>
</dbReference>
<dbReference type="InterPro" id="IPR037138">
    <property type="entry name" value="His_deacetylse_dom_sf"/>
</dbReference>
<comment type="similarity">
    <text evidence="2">Belongs to the histone deacetylase family.</text>
</comment>
<dbReference type="InterPro" id="IPR000286">
    <property type="entry name" value="HDACs"/>
</dbReference>
<dbReference type="PANTHER" id="PTHR10625">
    <property type="entry name" value="HISTONE DEACETYLASE HDAC1-RELATED"/>
    <property type="match status" value="1"/>
</dbReference>
<dbReference type="InterPro" id="IPR023801">
    <property type="entry name" value="His_deacetylse_dom"/>
</dbReference>
<comment type="cofactor">
    <cofactor evidence="1">
        <name>Zn(2+)</name>
        <dbReference type="ChEBI" id="CHEBI:29105"/>
    </cofactor>
</comment>
<keyword evidence="5" id="KW-0862">Zinc</keyword>
<feature type="domain" description="Histone deacetylase" evidence="6">
    <location>
        <begin position="30"/>
        <end position="349"/>
    </location>
</feature>
<dbReference type="SUPFAM" id="SSF52768">
    <property type="entry name" value="Arginase/deacetylase"/>
    <property type="match status" value="1"/>
</dbReference>
<protein>
    <submittedName>
        <fullName evidence="7">Histone deacetylase family protein</fullName>
    </submittedName>
</protein>
<evidence type="ECO:0000256" key="5">
    <source>
        <dbReference type="ARBA" id="ARBA00022833"/>
    </source>
</evidence>
<evidence type="ECO:0000313" key="7">
    <source>
        <dbReference type="EMBL" id="RXN90943.1"/>
    </source>
</evidence>
<dbReference type="CDD" id="cd10001">
    <property type="entry name" value="HDAC_classII_APAH"/>
    <property type="match status" value="1"/>
</dbReference>
<dbReference type="GO" id="GO:0016787">
    <property type="term" value="F:hydrolase activity"/>
    <property type="evidence" value="ECO:0007669"/>
    <property type="project" value="UniProtKB-KW"/>
</dbReference>
<dbReference type="EMBL" id="PYAL01000002">
    <property type="protein sequence ID" value="RXN90943.1"/>
    <property type="molecule type" value="Genomic_DNA"/>
</dbReference>
<evidence type="ECO:0000259" key="6">
    <source>
        <dbReference type="Pfam" id="PF00850"/>
    </source>
</evidence>
<organism evidence="7 8">
    <name type="scientific">Achromobacter aloeverae</name>
    <dbReference type="NCBI Taxonomy" id="1750518"/>
    <lineage>
        <taxon>Bacteria</taxon>
        <taxon>Pseudomonadati</taxon>
        <taxon>Pseudomonadota</taxon>
        <taxon>Betaproteobacteria</taxon>
        <taxon>Burkholderiales</taxon>
        <taxon>Alcaligenaceae</taxon>
        <taxon>Achromobacter</taxon>
    </lineage>
</organism>
<dbReference type="PANTHER" id="PTHR10625:SF17">
    <property type="entry name" value="HISTONE DEACETYLASE 8"/>
    <property type="match status" value="1"/>
</dbReference>
<keyword evidence="3" id="KW-0479">Metal-binding</keyword>
<evidence type="ECO:0000256" key="2">
    <source>
        <dbReference type="ARBA" id="ARBA00005947"/>
    </source>
</evidence>
<dbReference type="Proteomes" id="UP000290849">
    <property type="component" value="Unassembled WGS sequence"/>
</dbReference>
<keyword evidence="8" id="KW-1185">Reference proteome</keyword>
<gene>
    <name evidence="7" type="ORF">C7R54_06960</name>
</gene>
<reference evidence="7 8" key="1">
    <citation type="journal article" date="2017" name="Int. J. Syst. Evol. Microbiol.">
        <title>Achromobacter aloeverae sp. nov., isolated from the root of Aloe vera (L.) Burm.f.</title>
        <authorList>
            <person name="Kuncharoen N."/>
            <person name="Muramatsu Y."/>
            <person name="Shibata C."/>
            <person name="Kamakura Y."/>
            <person name="Nakagawa Y."/>
            <person name="Tanasupawat S."/>
        </authorList>
    </citation>
    <scope>NUCLEOTIDE SEQUENCE [LARGE SCALE GENOMIC DNA]</scope>
    <source>
        <strain evidence="7 8">AVA-1</strain>
    </source>
</reference>
<evidence type="ECO:0000256" key="4">
    <source>
        <dbReference type="ARBA" id="ARBA00022801"/>
    </source>
</evidence>
<dbReference type="PRINTS" id="PR01270">
    <property type="entry name" value="HDASUPER"/>
</dbReference>
<evidence type="ECO:0000256" key="1">
    <source>
        <dbReference type="ARBA" id="ARBA00001947"/>
    </source>
</evidence>
<evidence type="ECO:0000313" key="8">
    <source>
        <dbReference type="Proteomes" id="UP000290849"/>
    </source>
</evidence>
<proteinExistence type="inferred from homology"/>
<dbReference type="OrthoDB" id="9808367at2"/>
<evidence type="ECO:0000256" key="3">
    <source>
        <dbReference type="ARBA" id="ARBA00022723"/>
    </source>
</evidence>
<dbReference type="Pfam" id="PF00850">
    <property type="entry name" value="Hist_deacetyl"/>
    <property type="match status" value="1"/>
</dbReference>
<dbReference type="AlphaFoldDB" id="A0A4Q1HKJ7"/>
<dbReference type="GO" id="GO:0040029">
    <property type="term" value="P:epigenetic regulation of gene expression"/>
    <property type="evidence" value="ECO:0007669"/>
    <property type="project" value="TreeGrafter"/>
</dbReference>
<keyword evidence="4" id="KW-0378">Hydrolase</keyword>
<name>A0A4Q1HKJ7_9BURK</name>
<sequence>MKAFFSEDQILHDPQQFMRLGRISKPTDLPARAEALLAKLRGRGIPVETPPDFGRAPLAGVHADAYLDYLESAWDRWQALKKPGAIEPGIEVLPNLSPYYNGRVEDDARGPCPSPSIVAQTGYYLSDLSCPIGPHTWRSALRSTHSAVAAADHARATQGSAYALCRPSGHHAHADRAGGFCYLNSSAAAAQRLRLSYDKVAVLDVDAHHGDGTQNIFYRRADVMTLSLHADPAQYYPFYTGYAHERGHGGGHGYNINYPLPHGADSAAFLATLDEALTALRDYRPQALVLPLGFDTYKDDPISVLQVDIDAYRQLGERIAGLGLPTVVVQEGGYMVQAIGAALDAFLQGLVPDGQPQRAN</sequence>
<dbReference type="InterPro" id="IPR023696">
    <property type="entry name" value="Ureohydrolase_dom_sf"/>
</dbReference>
<comment type="caution">
    <text evidence="7">The sequence shown here is derived from an EMBL/GenBank/DDBJ whole genome shotgun (WGS) entry which is preliminary data.</text>
</comment>